<dbReference type="Gene3D" id="2.60.40.1220">
    <property type="match status" value="3"/>
</dbReference>
<keyword evidence="1 2" id="KW-0732">Signal</keyword>
<organism evidence="4 5">
    <name type="scientific">Brevibacillus brevis</name>
    <name type="common">Bacillus brevis</name>
    <dbReference type="NCBI Taxonomy" id="1393"/>
    <lineage>
        <taxon>Bacteria</taxon>
        <taxon>Bacillati</taxon>
        <taxon>Bacillota</taxon>
        <taxon>Bacilli</taxon>
        <taxon>Bacillales</taxon>
        <taxon>Paenibacillaceae</taxon>
        <taxon>Brevibacillus</taxon>
    </lineage>
</organism>
<dbReference type="RefSeq" id="WP_144618804.1">
    <property type="nucleotide sequence ID" value="NZ_CP042161.1"/>
</dbReference>
<dbReference type="Proteomes" id="UP000317713">
    <property type="component" value="Chromosome"/>
</dbReference>
<name>A0A517IER1_BREBE</name>
<evidence type="ECO:0000313" key="4">
    <source>
        <dbReference type="EMBL" id="QDS37377.1"/>
    </source>
</evidence>
<evidence type="ECO:0000256" key="2">
    <source>
        <dbReference type="SAM" id="SignalP"/>
    </source>
</evidence>
<dbReference type="Pfam" id="PF13205">
    <property type="entry name" value="Big_5"/>
    <property type="match status" value="1"/>
</dbReference>
<dbReference type="InterPro" id="IPR032812">
    <property type="entry name" value="SbsA_Ig"/>
</dbReference>
<dbReference type="InterPro" id="IPR014755">
    <property type="entry name" value="Cu-Rt/internalin_Ig-like"/>
</dbReference>
<evidence type="ECO:0000259" key="3">
    <source>
        <dbReference type="Pfam" id="PF13205"/>
    </source>
</evidence>
<evidence type="ECO:0000256" key="1">
    <source>
        <dbReference type="ARBA" id="ARBA00022729"/>
    </source>
</evidence>
<dbReference type="AlphaFoldDB" id="A0A517IER1"/>
<dbReference type="EMBL" id="CP042161">
    <property type="protein sequence ID" value="QDS37377.1"/>
    <property type="molecule type" value="Genomic_DNA"/>
</dbReference>
<evidence type="ECO:0000313" key="5">
    <source>
        <dbReference type="Proteomes" id="UP000317713"/>
    </source>
</evidence>
<protein>
    <recommendedName>
        <fullName evidence="3">SbsA Ig-like domain-containing protein</fullName>
    </recommendedName>
</protein>
<accession>A0A517IER1</accession>
<sequence length="802" mass="82080">MNKKVALSVLSTAVVASMAASAYAAPQAGVYVGGDVKKFYSTTTLLNLTKEAKAQYAKDLRVGSDNLVFVHINGKGAFFSEIIKDGSAAAFAQPLKKSDFVNLYNVVKPDGTSTETVDAKAKVDGDDTPGELKVESVSAINSNEVEVVFGKEVDATTAASNFKFSEVVGSTIGANPASIKVDGKKVVLTLGTPITTETTFTITISGVKAKGTTDVFPTFAKSIKFEDKVAPTALEVKSVTNGTAATSLTVTFSEPVVSATFKVNGATKPFTPSADKKSATISGLSLEVNKTHTLEVINLTDNAGNVTSYDTKTFTVTTDVVAPNINVATNSDDQLVLTFDKAMDAGTVTTSNVKVKDEMLDDLPVTIVPDPEDTAGKKFLVNLPAGLYTNKASRTLTVSINDAVTDSLGNKIPTQFKNVTISKDVTAPTVKDVTFTKNATTGNVEKVVVEFSEGLAASTTGYATAGITVIGPNGADVTTGFFGANTAAVLKGAKTVEIPVSATAVTSGKYTVYIPAGFVKDIAQTANNSVAVTKVVDFGTAQTGEFKIAQAALAWVPSNTTNVITVDYGVAVKGGAEAGSATDVNNYTLNGLPLPEGTVITLGAPALQVATITIPDEAIAKTDSAAVIRITNVKNTAGATIVPFTGSVNVTDSKAPVLDTATLNTNGTVTVGFGETLATPAIVGDFDVTVNGKVIAASELTFVDAVGADAGKYVITVTGKVADPDGTPANGDEFLYIDVDGDGNFASGTDIKVTGAVATVGPVNLNSAAISSVKVATKATGTLTGADAAGNTLKLDVVKTAK</sequence>
<feature type="chain" id="PRO_5022012586" description="SbsA Ig-like domain-containing protein" evidence="2">
    <location>
        <begin position="25"/>
        <end position="802"/>
    </location>
</feature>
<feature type="domain" description="SbsA Ig-like" evidence="3">
    <location>
        <begin position="424"/>
        <end position="540"/>
    </location>
</feature>
<reference evidence="4 5" key="1">
    <citation type="submission" date="2019-07" db="EMBL/GenBank/DDBJ databases">
        <title>Characterization of Brevibacillus brevis HK544, as a potential biocontrol agent.</title>
        <authorList>
            <person name="Kim H."/>
        </authorList>
    </citation>
    <scope>NUCLEOTIDE SEQUENCE [LARGE SCALE GENOMIC DNA]</scope>
    <source>
        <strain evidence="4 5">HK544</strain>
    </source>
</reference>
<proteinExistence type="predicted"/>
<feature type="signal peptide" evidence="2">
    <location>
        <begin position="1"/>
        <end position="24"/>
    </location>
</feature>
<gene>
    <name evidence="4" type="ORF">FPS98_27295</name>
</gene>